<feature type="chain" id="PRO_5039700453" evidence="2">
    <location>
        <begin position="22"/>
        <end position="557"/>
    </location>
</feature>
<name>A0A6N2SHR3_9FIRM</name>
<dbReference type="PROSITE" id="PS51257">
    <property type="entry name" value="PROKAR_LIPOPROTEIN"/>
    <property type="match status" value="1"/>
</dbReference>
<evidence type="ECO:0000256" key="1">
    <source>
        <dbReference type="SAM" id="MobiDB-lite"/>
    </source>
</evidence>
<feature type="region of interest" description="Disordered" evidence="1">
    <location>
        <begin position="22"/>
        <end position="45"/>
    </location>
</feature>
<feature type="signal peptide" evidence="2">
    <location>
        <begin position="1"/>
        <end position="21"/>
    </location>
</feature>
<sequence>MKYRLLALLLAALLLAGCQDRSGPAPSSSSEVESAGSASEGPRTPLETALDENIASAFPTGSDWEALSAFGITAQAGRGEFVNQREYRCPVTIQNAEGEKATLVASGIYKPGDIPDDPGENLRISICGFLPAGEDKLLLADAFQVKLISISHLEEEPQMLYSIPPEEGSVVDAAYDPQGGYLVLTVDANSNTLIHLDLSGKETGRTHIPKPESSQSALFGPYERMTRTNDCQYLPLGQMQYISMEEPAWLLEDRALWDPSTKELRENFGTFFRWEGEECHLRLCRGEVGGEALALLERPGEKTLGFFFDGSAIDPSLGAYEGGKEWITGYAAELSVPRLRLEAGELRMAMAFDFEAQTAQVEYSYTPADLQGIGPVCSSPSGARAVYLPSTGGMGDAMWGNYALYDSAKGTVEYLAPSLGASSAFFAGEERVFVNNLESLSLYDAATAQPIEKNIPIPSDQSGKARWAIACIGDAKHQLALALCREAGYDFPEETVPVSLVVYDLSGQVIRDIPTDIRTPYVSKNYPYSPDIQLDGQGNLLVRNGEGALLGTIPYLQ</sequence>
<dbReference type="EMBL" id="CACRSL010000003">
    <property type="protein sequence ID" value="VYS92539.1"/>
    <property type="molecule type" value="Genomic_DNA"/>
</dbReference>
<keyword evidence="2" id="KW-0732">Signal</keyword>
<proteinExistence type="predicted"/>
<organism evidence="3">
    <name type="scientific">uncultured Anaerotruncus sp</name>
    <dbReference type="NCBI Taxonomy" id="905011"/>
    <lineage>
        <taxon>Bacteria</taxon>
        <taxon>Bacillati</taxon>
        <taxon>Bacillota</taxon>
        <taxon>Clostridia</taxon>
        <taxon>Eubacteriales</taxon>
        <taxon>Oscillospiraceae</taxon>
        <taxon>Anaerotruncus</taxon>
        <taxon>environmental samples</taxon>
    </lineage>
</organism>
<evidence type="ECO:0000313" key="3">
    <source>
        <dbReference type="EMBL" id="VYS92539.1"/>
    </source>
</evidence>
<feature type="compositionally biased region" description="Low complexity" evidence="1">
    <location>
        <begin position="22"/>
        <end position="42"/>
    </location>
</feature>
<gene>
    <name evidence="3" type="ORF">AULFYP135_00939</name>
</gene>
<dbReference type="AlphaFoldDB" id="A0A6N2SHR3"/>
<reference evidence="3" key="1">
    <citation type="submission" date="2019-11" db="EMBL/GenBank/DDBJ databases">
        <authorList>
            <person name="Feng L."/>
        </authorList>
    </citation>
    <scope>NUCLEOTIDE SEQUENCE</scope>
    <source>
        <strain evidence="3">AundefinedLFYP135</strain>
    </source>
</reference>
<accession>A0A6N2SHR3</accession>
<evidence type="ECO:0000256" key="2">
    <source>
        <dbReference type="SAM" id="SignalP"/>
    </source>
</evidence>
<protein>
    <submittedName>
        <fullName evidence="3">Uncharacterized protein</fullName>
    </submittedName>
</protein>